<dbReference type="RefSeq" id="WP_058708337.1">
    <property type="nucleotide sequence ID" value="NZ_LDSI01000027.1"/>
</dbReference>
<evidence type="ECO:0000259" key="4">
    <source>
        <dbReference type="Pfam" id="PF03865"/>
    </source>
</evidence>
<organism evidence="7 8">
    <name type="scientific">Pantoea stewartii</name>
    <dbReference type="NCBI Taxonomy" id="66269"/>
    <lineage>
        <taxon>Bacteria</taxon>
        <taxon>Pseudomonadati</taxon>
        <taxon>Pseudomonadota</taxon>
        <taxon>Gammaproteobacteria</taxon>
        <taxon>Enterobacterales</taxon>
        <taxon>Erwiniaceae</taxon>
        <taxon>Pantoea</taxon>
    </lineage>
</organism>
<keyword evidence="1" id="KW-0472">Membrane</keyword>
<dbReference type="GO" id="GO:0098046">
    <property type="term" value="C:type V protein secretion system complex"/>
    <property type="evidence" value="ECO:0007669"/>
    <property type="project" value="TreeGrafter"/>
</dbReference>
<proteinExistence type="predicted"/>
<evidence type="ECO:0000259" key="6">
    <source>
        <dbReference type="Pfam" id="PF17287"/>
    </source>
</evidence>
<gene>
    <name evidence="7" type="ORF">RSA13_17765</name>
</gene>
<dbReference type="PANTHER" id="PTHR34597:SF3">
    <property type="entry name" value="OUTER MEMBRANE TRANSPORTER CDIB"/>
    <property type="match status" value="1"/>
</dbReference>
<dbReference type="InterPro" id="IPR051544">
    <property type="entry name" value="TPS_OM_transporter"/>
</dbReference>
<feature type="domain" description="Polypeptide-transport-associated ShlB-type" evidence="5">
    <location>
        <begin position="66"/>
        <end position="141"/>
    </location>
</feature>
<reference evidence="7 8" key="1">
    <citation type="journal article" date="2016" name="Front. Microbiol.">
        <title>Genomic Resource of Rice Seed Associated Bacteria.</title>
        <authorList>
            <person name="Midha S."/>
            <person name="Bansal K."/>
            <person name="Sharma S."/>
            <person name="Kumar N."/>
            <person name="Patil P.P."/>
            <person name="Chaudhry V."/>
            <person name="Patil P.B."/>
        </authorList>
    </citation>
    <scope>NUCLEOTIDE SEQUENCE [LARGE SCALE GENOMIC DNA]</scope>
    <source>
        <strain evidence="7 8">RSA13</strain>
    </source>
</reference>
<dbReference type="Proteomes" id="UP000072520">
    <property type="component" value="Unassembled WGS sequence"/>
</dbReference>
<evidence type="ECO:0000313" key="7">
    <source>
        <dbReference type="EMBL" id="KTS94682.1"/>
    </source>
</evidence>
<keyword evidence="2" id="KW-0812">Transmembrane</keyword>
<keyword evidence="3" id="KW-0998">Cell outer membrane</keyword>
<evidence type="ECO:0000256" key="1">
    <source>
        <dbReference type="ARBA" id="ARBA00022452"/>
    </source>
</evidence>
<dbReference type="Pfam" id="PF17287">
    <property type="entry name" value="POTRA_3"/>
    <property type="match status" value="1"/>
</dbReference>
<feature type="domain" description="Haemolysin activator HlyB C-terminal" evidence="4">
    <location>
        <begin position="202"/>
        <end position="514"/>
    </location>
</feature>
<evidence type="ECO:0000259" key="5">
    <source>
        <dbReference type="Pfam" id="PF08479"/>
    </source>
</evidence>
<dbReference type="Pfam" id="PF03865">
    <property type="entry name" value="ShlB"/>
    <property type="match status" value="1"/>
</dbReference>
<evidence type="ECO:0000256" key="3">
    <source>
        <dbReference type="ARBA" id="ARBA00023237"/>
    </source>
</evidence>
<evidence type="ECO:0000256" key="2">
    <source>
        <dbReference type="ARBA" id="ARBA00022692"/>
    </source>
</evidence>
<name>A0AB34VCD5_9GAMM</name>
<dbReference type="Gene3D" id="3.10.20.310">
    <property type="entry name" value="membrane protein fhac"/>
    <property type="match status" value="1"/>
</dbReference>
<dbReference type="PIRSF" id="PIRSF029745">
    <property type="entry name" value="FhaC"/>
    <property type="match status" value="1"/>
</dbReference>
<dbReference type="InterPro" id="IPR035251">
    <property type="entry name" value="ShlB_POTRA"/>
</dbReference>
<dbReference type="Pfam" id="PF08479">
    <property type="entry name" value="POTRA_2"/>
    <property type="match status" value="1"/>
</dbReference>
<feature type="domain" description="ShlB POTRA" evidence="6">
    <location>
        <begin position="143"/>
        <end position="196"/>
    </location>
</feature>
<dbReference type="AlphaFoldDB" id="A0AB34VCD5"/>
<protein>
    <submittedName>
        <fullName evidence="7">Transporter</fullName>
    </submittedName>
</protein>
<keyword evidence="1" id="KW-1134">Transmembrane beta strand</keyword>
<comment type="caution">
    <text evidence="7">The sequence shown here is derived from an EMBL/GenBank/DDBJ whole genome shotgun (WGS) entry which is preliminary data.</text>
</comment>
<sequence>MFLPALVYAAEDGALIAASDISANEQLRQQARERAQLEQNTPHADIRLERPDAVLPDYPPNEKPCFVIDTIALQGEALQQFQWALKSVADARGRCLGGQGIMLIIKKVQNAILAKGYVTTRVMAQEQDLTKGLLVLTVQPGRVAKIRFGNDVSWRGRVWNAVPASSGDILNLRDVEQGLENFKRVPSATADIKIVPGEREATSDLVVNWQETRPVRLNIGLDDSGSQSTGRYLGTATLAVDSPLAQNDLFYASIGKNMFEQGPFGNRSHALNYFFPVGYWAFSANYNDYTYHQNIPNANEILSYDGRSENVVLTLSRLLYRDQSNKTTLNMRTYRRRSSNSVNDIEIDQQRRRTAGWELGVSQRSYLGSTTLDASINWRRGTGAWGATPAPEESTNSGSARAGMLFGDVGLNHPFSLAEQPFRYYTTIRTQWSSSALTPQERLAIAGRYTVRGFDGEQMLSGEKGLIWRNELGWNVFASGHEFYIAADYGRVDGPGTRYLVGHQLAGAAAGIRGTLIQRVSYDLFTGIPLMKPDDFHTSGVTAGFSINVEI</sequence>
<dbReference type="InterPro" id="IPR013686">
    <property type="entry name" value="Polypept-transport_assoc_ShlB"/>
</dbReference>
<dbReference type="InterPro" id="IPR005565">
    <property type="entry name" value="Hemolysn_activator_HlyB_C"/>
</dbReference>
<dbReference type="Gene3D" id="2.40.160.50">
    <property type="entry name" value="membrane protein fhac: a member of the omp85/tpsb transporter family"/>
    <property type="match status" value="1"/>
</dbReference>
<accession>A0AB34VCD5</accession>
<evidence type="ECO:0000313" key="8">
    <source>
        <dbReference type="Proteomes" id="UP000072520"/>
    </source>
</evidence>
<dbReference type="EMBL" id="LDSI01000027">
    <property type="protein sequence ID" value="KTS94682.1"/>
    <property type="molecule type" value="Genomic_DNA"/>
</dbReference>
<dbReference type="GO" id="GO:0008320">
    <property type="term" value="F:protein transmembrane transporter activity"/>
    <property type="evidence" value="ECO:0007669"/>
    <property type="project" value="TreeGrafter"/>
</dbReference>
<dbReference type="PANTHER" id="PTHR34597">
    <property type="entry name" value="SLR1661 PROTEIN"/>
    <property type="match status" value="1"/>
</dbReference>
<dbReference type="InterPro" id="IPR027282">
    <property type="entry name" value="TPS"/>
</dbReference>
<dbReference type="GO" id="GO:0046819">
    <property type="term" value="P:protein secretion by the type V secretion system"/>
    <property type="evidence" value="ECO:0007669"/>
    <property type="project" value="TreeGrafter"/>
</dbReference>